<dbReference type="SUPFAM" id="SSF48317">
    <property type="entry name" value="Acid phosphatase/Vanadium-dependent haloperoxidase"/>
    <property type="match status" value="1"/>
</dbReference>
<dbReference type="Proteomes" id="UP000256345">
    <property type="component" value="Unassembled WGS sequence"/>
</dbReference>
<sequence>MAKAHTLSDNFNDNSTDTSKWLAFGTTHEVNQRVELYPDGLSKTASGYVSTAPYDLTGSSFELEVTQTLRPVLGARTFFRAFVTEDVDEVGMLVENGVLHCGQTVAGTRTALASVPYEPARHLWWRLREAAGTLWWETSGDGQGWQVLHSRASPIPLTTVKLSFGAGRDRQFPSLGRAIFDSVNTPDAGLPRRVEERRLSARRVREQAAELAAARPHASHFNNNDEVNYPSRAFVGNFSKGLRHDTLGDPEPVSYGSLLRALESRDPGDFEELLLGGTQKLTNPQAGLAFDLEAPDAQAFTLLPAPRFDSEQAAYEMGELYWMALARDVPFIDYATEAATAGSILQRAIDSLNNEFPSFGGTRSADAQNLFRGIYPGEQVGPYVSQFLLKGNVDPRKPEGQGRDAADGYITYGSQVIDQRQWTVKGFPELGAAADYLTGFNDWLAVQNGRDDRGGDKLDMTRRRFIRNLRDGANFVHFDQVVNAFYNAAFYLLSEPTGDQRLGNPAGTGRPMVDMDFPFNPGNPYDPPGTAGDSRTQAGFTTFGPVHLLQVLIEVAGRAGRAVWWQKWGVHRRLRPEEYGGRVDNALNNRRSYPFSAAIRNSLSGGRLSVYFPSRYGSYLLPQAYPEGAPTHPAYGAGHATIAGACATILKAFFDEKAPVENPMVASADGTVLMPYTGADATQLTVGGELNKLAGNLALFRNAAGVHWRSDYTESLPLGEKVAIGLLQEMSRTFNEDNAFFQLTKFDGTTVRIFDGCVEPVPAS</sequence>
<evidence type="ECO:0000313" key="1">
    <source>
        <dbReference type="EMBL" id="AKI98414.1"/>
    </source>
</evidence>
<keyword evidence="4" id="KW-1185">Reference proteome</keyword>
<dbReference type="InterPro" id="IPR016119">
    <property type="entry name" value="Br/Cl_peroxidase_C"/>
</dbReference>
<proteinExistence type="predicted"/>
<evidence type="ECO:0000313" key="4">
    <source>
        <dbReference type="Proteomes" id="UP000256345"/>
    </source>
</evidence>
<dbReference type="EMBL" id="CP011509">
    <property type="protein sequence ID" value="AKI98414.1"/>
    <property type="molecule type" value="Genomic_DNA"/>
</dbReference>
<dbReference type="PANTHER" id="PTHR34599">
    <property type="entry name" value="PEROXIDASE-RELATED"/>
    <property type="match status" value="1"/>
</dbReference>
<dbReference type="InterPro" id="IPR052559">
    <property type="entry name" value="V-haloperoxidase"/>
</dbReference>
<dbReference type="PANTHER" id="PTHR34599:SF1">
    <property type="entry name" value="PHOSPHATIDIC ACID PHOSPHATASE TYPE 2_HALOPEROXIDASE DOMAIN-CONTAINING PROTEIN"/>
    <property type="match status" value="1"/>
</dbReference>
<accession>A0AAC8PZQ5</accession>
<reference evidence="2 4" key="2">
    <citation type="submission" date="2018-08" db="EMBL/GenBank/DDBJ databases">
        <title>Genomic Encyclopedia of Archaeal and Bacterial Type Strains, Phase II (KMG-II): from individual species to whole genera.</title>
        <authorList>
            <person name="Goeker M."/>
        </authorList>
    </citation>
    <scope>NUCLEOTIDE SEQUENCE [LARGE SCALE GENOMIC DNA]</scope>
    <source>
        <strain evidence="2 4">DSM 2261</strain>
    </source>
</reference>
<dbReference type="Gene3D" id="1.10.606.10">
    <property type="entry name" value="Vanadium-containing Chloroperoxidase, domain 2"/>
    <property type="match status" value="1"/>
</dbReference>
<dbReference type="InterPro" id="IPR036938">
    <property type="entry name" value="PAP2/HPO_sf"/>
</dbReference>
<evidence type="ECO:0000313" key="2">
    <source>
        <dbReference type="EMBL" id="REG20485.1"/>
    </source>
</evidence>
<dbReference type="EMBL" id="QUMU01000021">
    <property type="protein sequence ID" value="REG20485.1"/>
    <property type="molecule type" value="Genomic_DNA"/>
</dbReference>
<protein>
    <submittedName>
        <fullName evidence="1">Vanadium haloperoxidase</fullName>
    </submittedName>
</protein>
<dbReference type="KEGG" id="age:AA314_00041"/>
<dbReference type="AlphaFoldDB" id="A0AAC8PZQ5"/>
<reference evidence="1 3" key="1">
    <citation type="submission" date="2015-05" db="EMBL/GenBank/DDBJ databases">
        <title>Genome assembly of Archangium gephyra DSM 2261.</title>
        <authorList>
            <person name="Sharma G."/>
            <person name="Subramanian S."/>
        </authorList>
    </citation>
    <scope>NUCLEOTIDE SEQUENCE [LARGE SCALE GENOMIC DNA]</scope>
    <source>
        <strain evidence="1 3">DSM 2261</strain>
    </source>
</reference>
<organism evidence="1 3">
    <name type="scientific">Archangium gephyra</name>
    <dbReference type="NCBI Taxonomy" id="48"/>
    <lineage>
        <taxon>Bacteria</taxon>
        <taxon>Pseudomonadati</taxon>
        <taxon>Myxococcota</taxon>
        <taxon>Myxococcia</taxon>
        <taxon>Myxococcales</taxon>
        <taxon>Cystobacterineae</taxon>
        <taxon>Archangiaceae</taxon>
        <taxon>Archangium</taxon>
    </lineage>
</organism>
<dbReference type="CDD" id="cd03398">
    <property type="entry name" value="PAP2_haloperoxidase"/>
    <property type="match status" value="1"/>
</dbReference>
<dbReference type="Proteomes" id="UP000035579">
    <property type="component" value="Chromosome"/>
</dbReference>
<evidence type="ECO:0000313" key="3">
    <source>
        <dbReference type="Proteomes" id="UP000035579"/>
    </source>
</evidence>
<dbReference type="GO" id="GO:0004601">
    <property type="term" value="F:peroxidase activity"/>
    <property type="evidence" value="ECO:0007669"/>
    <property type="project" value="InterPro"/>
</dbReference>
<gene>
    <name evidence="1" type="ORF">AA314_00041</name>
    <name evidence="2" type="ORF">ATI61_12150</name>
</gene>
<dbReference type="RefSeq" id="WP_053065932.1">
    <property type="nucleotide sequence ID" value="NZ_CP011509.1"/>
</dbReference>
<name>A0AAC8PZQ5_9BACT</name>